<dbReference type="PROSITE" id="PS50879">
    <property type="entry name" value="RNASE_H_1"/>
    <property type="match status" value="1"/>
</dbReference>
<dbReference type="AlphaFoldDB" id="A0A438KBT8"/>
<reference evidence="3 4" key="1">
    <citation type="journal article" date="2018" name="PLoS Genet.">
        <title>Population sequencing reveals clonal diversity and ancestral inbreeding in the grapevine cultivar Chardonnay.</title>
        <authorList>
            <person name="Roach M.J."/>
            <person name="Johnson D.L."/>
            <person name="Bohlmann J."/>
            <person name="van Vuuren H.J."/>
            <person name="Jones S.J."/>
            <person name="Pretorius I.S."/>
            <person name="Schmidt S.A."/>
            <person name="Borneman A.R."/>
        </authorList>
    </citation>
    <scope>NUCLEOTIDE SEQUENCE [LARGE SCALE GENOMIC DNA]</scope>
    <source>
        <strain evidence="4">cv. Chardonnay</strain>
        <tissue evidence="3">Leaf</tissue>
    </source>
</reference>
<dbReference type="InterPro" id="IPR000477">
    <property type="entry name" value="RT_dom"/>
</dbReference>
<dbReference type="GO" id="GO:0004523">
    <property type="term" value="F:RNA-DNA hybrid ribonuclease activity"/>
    <property type="evidence" value="ECO:0007669"/>
    <property type="project" value="InterPro"/>
</dbReference>
<dbReference type="InterPro" id="IPR043502">
    <property type="entry name" value="DNA/RNA_pol_sf"/>
</dbReference>
<gene>
    <name evidence="3" type="ORF">CK203_006560</name>
</gene>
<feature type="region of interest" description="Disordered" evidence="1">
    <location>
        <begin position="235"/>
        <end position="255"/>
    </location>
</feature>
<dbReference type="InterPro" id="IPR041577">
    <property type="entry name" value="RT_RNaseH_2"/>
</dbReference>
<sequence>MLSPDTIRSLWPDGRGKNAFIKPHGLKNPDATYQRLMTKIFKPLIGRMVEVYIDDIVVKSKTREEHTYHLQEVFHLLMRYNMKLNPSQYAFGVSADKFLGSCASPVSSSHLGRFIAQFTDKLRPFFLVLRKADATGWTDNCQNVFEKIKHYLAQLPILSNPKHGERLYVYLAVYDWVISTVLFRCPSHREHKSVYYISRAMADAETRYSKIEQNCLSLAKCHLETLPIFPSSPSSRVYRPAPPKHPAQTGPVQKDLVQGGKSDKVEWWTLRVDGASRSLGSGVGLLLHSPTGEQLEQTIWLEFPTSNNEVEYEAILCGLDLTLALFVSKLRIYSDSHLVMELSKDSFC</sequence>
<dbReference type="Gene3D" id="3.30.70.270">
    <property type="match status" value="2"/>
</dbReference>
<dbReference type="PANTHER" id="PTHR48475">
    <property type="entry name" value="RIBONUCLEASE H"/>
    <property type="match status" value="1"/>
</dbReference>
<dbReference type="GO" id="GO:0003676">
    <property type="term" value="F:nucleic acid binding"/>
    <property type="evidence" value="ECO:0007669"/>
    <property type="project" value="InterPro"/>
</dbReference>
<dbReference type="InterPro" id="IPR036397">
    <property type="entry name" value="RNaseH_sf"/>
</dbReference>
<dbReference type="Pfam" id="PF13456">
    <property type="entry name" value="RVT_3"/>
    <property type="match status" value="1"/>
</dbReference>
<evidence type="ECO:0000259" key="2">
    <source>
        <dbReference type="PROSITE" id="PS50879"/>
    </source>
</evidence>
<organism evidence="3 4">
    <name type="scientific">Vitis vinifera</name>
    <name type="common">Grape</name>
    <dbReference type="NCBI Taxonomy" id="29760"/>
    <lineage>
        <taxon>Eukaryota</taxon>
        <taxon>Viridiplantae</taxon>
        <taxon>Streptophyta</taxon>
        <taxon>Embryophyta</taxon>
        <taxon>Tracheophyta</taxon>
        <taxon>Spermatophyta</taxon>
        <taxon>Magnoliopsida</taxon>
        <taxon>eudicotyledons</taxon>
        <taxon>Gunneridae</taxon>
        <taxon>Pentapetalae</taxon>
        <taxon>rosids</taxon>
        <taxon>Vitales</taxon>
        <taxon>Vitaceae</taxon>
        <taxon>Viteae</taxon>
        <taxon>Vitis</taxon>
    </lineage>
</organism>
<dbReference type="PANTHER" id="PTHR48475:SF1">
    <property type="entry name" value="RNASE H TYPE-1 DOMAIN-CONTAINING PROTEIN"/>
    <property type="match status" value="1"/>
</dbReference>
<dbReference type="Pfam" id="PF00078">
    <property type="entry name" value="RVT_1"/>
    <property type="match status" value="1"/>
</dbReference>
<dbReference type="SUPFAM" id="SSF56672">
    <property type="entry name" value="DNA/RNA polymerases"/>
    <property type="match status" value="1"/>
</dbReference>
<evidence type="ECO:0000256" key="1">
    <source>
        <dbReference type="SAM" id="MobiDB-lite"/>
    </source>
</evidence>
<dbReference type="InterPro" id="IPR043128">
    <property type="entry name" value="Rev_trsase/Diguanyl_cyclase"/>
</dbReference>
<feature type="domain" description="RNase H type-1" evidence="2">
    <location>
        <begin position="264"/>
        <end position="348"/>
    </location>
</feature>
<comment type="caution">
    <text evidence="3">The sequence shown here is derived from an EMBL/GenBank/DDBJ whole genome shotgun (WGS) entry which is preliminary data.</text>
</comment>
<dbReference type="SUPFAM" id="SSF53098">
    <property type="entry name" value="Ribonuclease H-like"/>
    <property type="match status" value="1"/>
</dbReference>
<protein>
    <recommendedName>
        <fullName evidence="2">RNase H type-1 domain-containing protein</fullName>
    </recommendedName>
</protein>
<dbReference type="EMBL" id="QGNW01000011">
    <property type="protein sequence ID" value="RVX18675.1"/>
    <property type="molecule type" value="Genomic_DNA"/>
</dbReference>
<dbReference type="InterPro" id="IPR002156">
    <property type="entry name" value="RNaseH_domain"/>
</dbReference>
<dbReference type="Proteomes" id="UP000288805">
    <property type="component" value="Unassembled WGS sequence"/>
</dbReference>
<evidence type="ECO:0000313" key="4">
    <source>
        <dbReference type="Proteomes" id="UP000288805"/>
    </source>
</evidence>
<dbReference type="InterPro" id="IPR012337">
    <property type="entry name" value="RNaseH-like_sf"/>
</dbReference>
<evidence type="ECO:0000313" key="3">
    <source>
        <dbReference type="EMBL" id="RVX18675.1"/>
    </source>
</evidence>
<dbReference type="Pfam" id="PF17919">
    <property type="entry name" value="RT_RNaseH_2"/>
    <property type="match status" value="1"/>
</dbReference>
<dbReference type="Gene3D" id="3.30.420.10">
    <property type="entry name" value="Ribonuclease H-like superfamily/Ribonuclease H"/>
    <property type="match status" value="1"/>
</dbReference>
<accession>A0A438KBT8</accession>
<proteinExistence type="predicted"/>
<name>A0A438KBT8_VITVI</name>
<dbReference type="CDD" id="cd01647">
    <property type="entry name" value="RT_LTR"/>
    <property type="match status" value="1"/>
</dbReference>